<dbReference type="SUPFAM" id="SSF53383">
    <property type="entry name" value="PLP-dependent transferases"/>
    <property type="match status" value="1"/>
</dbReference>
<proteinExistence type="inferred from homology"/>
<reference evidence="8 9" key="1">
    <citation type="submission" date="2016-10" db="EMBL/GenBank/DDBJ databases">
        <authorList>
            <person name="de Groot N.N."/>
        </authorList>
    </citation>
    <scope>NUCLEOTIDE SEQUENCE [LARGE SCALE GENOMIC DNA]</scope>
    <source>
        <strain evidence="9">P4B,CCM 7963,CECT 7998,DSM 25260,IBRC-M 10614,KCTC 13821</strain>
    </source>
</reference>
<evidence type="ECO:0000313" key="9">
    <source>
        <dbReference type="Proteomes" id="UP000199017"/>
    </source>
</evidence>
<evidence type="ECO:0000256" key="6">
    <source>
        <dbReference type="PIRSR" id="PIRSR602129-50"/>
    </source>
</evidence>
<evidence type="ECO:0000256" key="5">
    <source>
        <dbReference type="ARBA" id="ARBA00023239"/>
    </source>
</evidence>
<dbReference type="InterPro" id="IPR010977">
    <property type="entry name" value="Aromatic_deC"/>
</dbReference>
<keyword evidence="4 6" id="KW-0663">Pyridoxal phosphate</keyword>
<dbReference type="GO" id="GO:0019752">
    <property type="term" value="P:carboxylic acid metabolic process"/>
    <property type="evidence" value="ECO:0007669"/>
    <property type="project" value="InterPro"/>
</dbReference>
<dbReference type="AlphaFoldDB" id="A0A1G8II55"/>
<sequence>MVLLKTKETKTEENIDSFFIQTAAKTNQPFQEMMFSTIRMLMDTMDKTEKPYSGKTPLQIKEMLEQPDLYSYRGETWETVLEDVRRYAVEPAIKVQHPACMAHLQCPVVNPSIAAELILSTLNQSMDSWDQSPAATYLEDRLVKWMIELAGLPETGDGVFTSGGTQSNYMGLQLARDTWCQRILGHSVQANGMPPEAERFRILCSEDAHFTVKKSAVQLGLGEQAVTTIKTNNNKEIDGQSCLSTVKELKKEGLLPIAIVATAGTTDFGSIDSLMEIADIAEAEGMWYHIDAAYGGGLLFSEKHKKRLAGIERADSVTIDFHKMLFQPVSCGIFLVKEAGSLTINSQKADYLSPTEDEECGMLHLVDKSVQTSRRFDALKLWMTLRQIGIGTVGEWLENIIEVTNELHAEMTRHEAFETVLKPSISTLVFRYIPQNDMPEIIVDQLNRSIKNELFYEGQAVLSKTKLQSKQFLKITLLHPDTNFHKGKQVLEAIIQKGKTLEEKWRGEEIYG</sequence>
<dbReference type="Gene3D" id="3.40.640.10">
    <property type="entry name" value="Type I PLP-dependent aspartate aminotransferase-like (Major domain)"/>
    <property type="match status" value="1"/>
</dbReference>
<organism evidence="8 9">
    <name type="scientific">Alteribacillus bidgolensis</name>
    <dbReference type="NCBI Taxonomy" id="930129"/>
    <lineage>
        <taxon>Bacteria</taxon>
        <taxon>Bacillati</taxon>
        <taxon>Bacillota</taxon>
        <taxon>Bacilli</taxon>
        <taxon>Bacillales</taxon>
        <taxon>Bacillaceae</taxon>
        <taxon>Alteribacillus</taxon>
    </lineage>
</organism>
<dbReference type="GO" id="GO:0006520">
    <property type="term" value="P:amino acid metabolic process"/>
    <property type="evidence" value="ECO:0007669"/>
    <property type="project" value="InterPro"/>
</dbReference>
<dbReference type="GO" id="GO:0004058">
    <property type="term" value="F:aromatic-L-amino-acid decarboxylase activity"/>
    <property type="evidence" value="ECO:0007669"/>
    <property type="project" value="UniProtKB-ARBA"/>
</dbReference>
<gene>
    <name evidence="8" type="ORF">SAMN05216352_105206</name>
</gene>
<dbReference type="PROSITE" id="PS00392">
    <property type="entry name" value="DDC_GAD_HDC_YDC"/>
    <property type="match status" value="1"/>
</dbReference>
<evidence type="ECO:0000256" key="2">
    <source>
        <dbReference type="ARBA" id="ARBA00009533"/>
    </source>
</evidence>
<dbReference type="InterPro" id="IPR015421">
    <property type="entry name" value="PyrdxlP-dep_Trfase_major"/>
</dbReference>
<dbReference type="InterPro" id="IPR015422">
    <property type="entry name" value="PyrdxlP-dep_Trfase_small"/>
</dbReference>
<dbReference type="CDD" id="cd06450">
    <property type="entry name" value="DOPA_deC_like"/>
    <property type="match status" value="1"/>
</dbReference>
<evidence type="ECO:0000256" key="1">
    <source>
        <dbReference type="ARBA" id="ARBA00001933"/>
    </source>
</evidence>
<dbReference type="Gene3D" id="3.90.1150.10">
    <property type="entry name" value="Aspartate Aminotransferase, domain 1"/>
    <property type="match status" value="1"/>
</dbReference>
<protein>
    <submittedName>
        <fullName evidence="8">L-2,4-diaminobutyrate decarboxylase</fullName>
    </submittedName>
</protein>
<dbReference type="RefSeq" id="WP_170032099.1">
    <property type="nucleotide sequence ID" value="NZ_FNDU01000005.1"/>
</dbReference>
<dbReference type="STRING" id="930129.SAMN05216352_105206"/>
<dbReference type="Pfam" id="PF00282">
    <property type="entry name" value="Pyridoxal_deC"/>
    <property type="match status" value="1"/>
</dbReference>
<feature type="modified residue" description="N6-(pyridoxal phosphate)lysine" evidence="6">
    <location>
        <position position="323"/>
    </location>
</feature>
<name>A0A1G8II55_9BACI</name>
<evidence type="ECO:0000256" key="3">
    <source>
        <dbReference type="ARBA" id="ARBA00022793"/>
    </source>
</evidence>
<dbReference type="PANTHER" id="PTHR45677:SF8">
    <property type="entry name" value="CYSTEINE SULFINIC ACID DECARBOXYLASE"/>
    <property type="match status" value="1"/>
</dbReference>
<dbReference type="PRINTS" id="PR00800">
    <property type="entry name" value="YHDCRBOXLASE"/>
</dbReference>
<comment type="cofactor">
    <cofactor evidence="1 6 7">
        <name>pyridoxal 5'-phosphate</name>
        <dbReference type="ChEBI" id="CHEBI:597326"/>
    </cofactor>
</comment>
<dbReference type="Gene3D" id="1.20.1650.10">
    <property type="entry name" value="PLP-dependent transferases"/>
    <property type="match status" value="1"/>
</dbReference>
<accession>A0A1G8II55</accession>
<keyword evidence="5 7" id="KW-0456">Lyase</keyword>
<dbReference type="InterPro" id="IPR021115">
    <property type="entry name" value="Pyridoxal-P_BS"/>
</dbReference>
<evidence type="ECO:0000256" key="4">
    <source>
        <dbReference type="ARBA" id="ARBA00022898"/>
    </source>
</evidence>
<keyword evidence="3" id="KW-0210">Decarboxylase</keyword>
<dbReference type="InterPro" id="IPR002129">
    <property type="entry name" value="PyrdxlP-dep_de-COase"/>
</dbReference>
<evidence type="ECO:0000256" key="7">
    <source>
        <dbReference type="RuleBase" id="RU000382"/>
    </source>
</evidence>
<dbReference type="GO" id="GO:0005737">
    <property type="term" value="C:cytoplasm"/>
    <property type="evidence" value="ECO:0007669"/>
    <property type="project" value="TreeGrafter"/>
</dbReference>
<dbReference type="Proteomes" id="UP000199017">
    <property type="component" value="Unassembled WGS sequence"/>
</dbReference>
<keyword evidence="9" id="KW-1185">Reference proteome</keyword>
<dbReference type="EMBL" id="FNDU01000005">
    <property type="protein sequence ID" value="SDI18573.1"/>
    <property type="molecule type" value="Genomic_DNA"/>
</dbReference>
<comment type="similarity">
    <text evidence="2 7">Belongs to the group II decarboxylase family.</text>
</comment>
<dbReference type="PANTHER" id="PTHR45677">
    <property type="entry name" value="GLUTAMATE DECARBOXYLASE-RELATED"/>
    <property type="match status" value="1"/>
</dbReference>
<evidence type="ECO:0000313" key="8">
    <source>
        <dbReference type="EMBL" id="SDI18573.1"/>
    </source>
</evidence>
<dbReference type="GO" id="GO:0030170">
    <property type="term" value="F:pyridoxal phosphate binding"/>
    <property type="evidence" value="ECO:0007669"/>
    <property type="project" value="InterPro"/>
</dbReference>
<dbReference type="InterPro" id="IPR015424">
    <property type="entry name" value="PyrdxlP-dep_Trfase"/>
</dbReference>